<evidence type="ECO:0000256" key="1">
    <source>
        <dbReference type="ARBA" id="ARBA00004141"/>
    </source>
</evidence>
<feature type="compositionally biased region" description="Basic and acidic residues" evidence="6">
    <location>
        <begin position="129"/>
        <end position="144"/>
    </location>
</feature>
<dbReference type="AlphaFoldDB" id="A0A1S3J2J0"/>
<evidence type="ECO:0000256" key="4">
    <source>
        <dbReference type="ARBA" id="ARBA00022989"/>
    </source>
</evidence>
<feature type="transmembrane region" description="Helical" evidence="7">
    <location>
        <begin position="204"/>
        <end position="226"/>
    </location>
</feature>
<feature type="compositionally biased region" description="Basic residues" evidence="6">
    <location>
        <begin position="66"/>
        <end position="92"/>
    </location>
</feature>
<dbReference type="KEGG" id="lak:106169637"/>
<evidence type="ECO:0000256" key="5">
    <source>
        <dbReference type="ARBA" id="ARBA00023136"/>
    </source>
</evidence>
<reference evidence="10" key="1">
    <citation type="journal article" date="2015" name="Nat. Commun.">
        <title>The Lingula genome provides insights into brachiopod evolution and the origin of phosphate biomineralization.</title>
        <authorList>
            <person name="Luo Y.J."/>
            <person name="Takeuchi T."/>
            <person name="Koyanagi R."/>
            <person name="Yamada L."/>
            <person name="Kanda M."/>
            <person name="Khalturina M."/>
            <person name="Fujie M."/>
            <person name="Yamasaki S.I."/>
            <person name="Endo K."/>
            <person name="Satoh N."/>
        </authorList>
    </citation>
    <scope>NUCLEOTIDE SEQUENCE</scope>
</reference>
<feature type="transmembrane region" description="Helical" evidence="7">
    <location>
        <begin position="406"/>
        <end position="426"/>
    </location>
</feature>
<dbReference type="PANTHER" id="PTHR21257:SF52">
    <property type="entry name" value="DELTA(14)-STEROL REDUCTASE TM7SF2"/>
    <property type="match status" value="1"/>
</dbReference>
<feature type="transmembrane region" description="Helical" evidence="7">
    <location>
        <begin position="368"/>
        <end position="386"/>
    </location>
</feature>
<dbReference type="Pfam" id="PF09465">
    <property type="entry name" value="LBR_tudor"/>
    <property type="match status" value="1"/>
</dbReference>
<keyword evidence="3 7" id="KW-0812">Transmembrane</keyword>
<keyword evidence="4 7" id="KW-1133">Transmembrane helix</keyword>
<dbReference type="STRING" id="7574.A0A1S3J2J0"/>
<feature type="compositionally biased region" description="Polar residues" evidence="6">
    <location>
        <begin position="52"/>
        <end position="63"/>
    </location>
</feature>
<dbReference type="GeneID" id="106169637"/>
<dbReference type="FunCoup" id="A0A1S3J2J0">
    <property type="interactions" value="770"/>
</dbReference>
<evidence type="ECO:0000313" key="9">
    <source>
        <dbReference type="Proteomes" id="UP000085678"/>
    </source>
</evidence>
<gene>
    <name evidence="10" type="primary">LOC106169637</name>
</gene>
<dbReference type="GO" id="GO:0005789">
    <property type="term" value="C:endoplasmic reticulum membrane"/>
    <property type="evidence" value="ECO:0007669"/>
    <property type="project" value="TreeGrafter"/>
</dbReference>
<protein>
    <submittedName>
        <fullName evidence="10">Lamin-B receptor</fullName>
    </submittedName>
</protein>
<name>A0A1S3J2J0_LINAN</name>
<feature type="transmembrane region" description="Helical" evidence="7">
    <location>
        <begin position="278"/>
        <end position="298"/>
    </location>
</feature>
<dbReference type="Proteomes" id="UP000085678">
    <property type="component" value="Unplaced"/>
</dbReference>
<comment type="subcellular location">
    <subcellularLocation>
        <location evidence="1">Membrane</location>
        <topology evidence="1">Multi-pass membrane protein</topology>
    </subcellularLocation>
</comment>
<dbReference type="InParanoid" id="A0A1S3J2J0"/>
<evidence type="ECO:0000256" key="6">
    <source>
        <dbReference type="SAM" id="MobiDB-lite"/>
    </source>
</evidence>
<feature type="transmembrane region" description="Helical" evidence="7">
    <location>
        <begin position="338"/>
        <end position="356"/>
    </location>
</feature>
<dbReference type="Gene3D" id="1.20.120.1630">
    <property type="match status" value="1"/>
</dbReference>
<feature type="compositionally biased region" description="Low complexity" evidence="6">
    <location>
        <begin position="112"/>
        <end position="127"/>
    </location>
</feature>
<feature type="transmembrane region" description="Helical" evidence="7">
    <location>
        <begin position="432"/>
        <end position="451"/>
    </location>
</feature>
<dbReference type="OrthoDB" id="5326588at2759"/>
<dbReference type="SUPFAM" id="SSF63748">
    <property type="entry name" value="Tudor/PWWP/MBT"/>
    <property type="match status" value="1"/>
</dbReference>
<dbReference type="CDD" id="cd20381">
    <property type="entry name" value="Tudor_LBR"/>
    <property type="match status" value="1"/>
</dbReference>
<dbReference type="GO" id="GO:0050613">
    <property type="term" value="F:Delta14-sterol reductase activity"/>
    <property type="evidence" value="ECO:0007669"/>
    <property type="project" value="TreeGrafter"/>
</dbReference>
<evidence type="ECO:0000256" key="7">
    <source>
        <dbReference type="SAM" id="Phobius"/>
    </source>
</evidence>
<evidence type="ECO:0000313" key="10">
    <source>
        <dbReference type="RefSeq" id="XP_013404620.1"/>
    </source>
</evidence>
<accession>A0A1S3J2J0</accession>
<comment type="similarity">
    <text evidence="2">Belongs to the ERG4/ERG24 family.</text>
</comment>
<keyword evidence="10" id="KW-0675">Receptor</keyword>
<dbReference type="Gene3D" id="2.30.30.140">
    <property type="match status" value="1"/>
</dbReference>
<feature type="compositionally biased region" description="Basic residues" evidence="6">
    <location>
        <begin position="99"/>
        <end position="111"/>
    </location>
</feature>
<sequence length="566" mass="63221">MPSPQKSRSHDVGDEVYAKWPGSNLWFRAKVLNNKDGRYTVRYMEGTEETISQKHISAMSNFTRSSRSRSRSRSRGRSPGRKSKASPSRKAKQSPSPARKPRSSSKSRSSSKTRAAATPSTPTRQSARLAEKQYEPEKKVEVARRSSPPRSKARGEDDQSLAGPVFALLGILLSPVMLYTLNLLCAKDSCKLRMPMFPKKVSDYFDSKATMIVLGWFLFQVVLAALPVGRVISGLPVRGSQKLKYRCNGSIALVLSLVAMAVGHAYFKVNLAVVHTLWLQLISAATVLSLVLSVALYIQARKAKPSAVAPEATGNILVDFWVGRELNPRIRTFDWKLFMIRFAYLSMLAVDVIFLVEAYTGKSGMSNYPFLLVAGVQVLHCAVQVLNEDMFLTMPDITKMGLGFMFIYGFMLAGPFGSSIQARYLLEHPQTPPLWALASVALLNLFGFILYQSTVSQNARFTRNPYDPTLSHLESMPTSVPGERLLVSGMWGMCRHPLYFAELVLIFAWSLACGFSTPLVYVFPVLMTLLCMDSVRKEEAEASKKYGSTWDRCCQRVKYKLIPFVY</sequence>
<feature type="domain" description="Lamin-B receptor of TUDOR" evidence="8">
    <location>
        <begin position="8"/>
        <end position="52"/>
    </location>
</feature>
<evidence type="ECO:0000256" key="2">
    <source>
        <dbReference type="ARBA" id="ARBA00005402"/>
    </source>
</evidence>
<proteinExistence type="inferred from homology"/>
<keyword evidence="5 7" id="KW-0472">Membrane</keyword>
<feature type="transmembrane region" description="Helical" evidence="7">
    <location>
        <begin position="247"/>
        <end position="266"/>
    </location>
</feature>
<feature type="region of interest" description="Disordered" evidence="6">
    <location>
        <begin position="52"/>
        <end position="158"/>
    </location>
</feature>
<keyword evidence="9" id="KW-1185">Reference proteome</keyword>
<dbReference type="InterPro" id="IPR019023">
    <property type="entry name" value="Lamin-B_rcpt_of_tudor"/>
</dbReference>
<dbReference type="GO" id="GO:0006695">
    <property type="term" value="P:cholesterol biosynthetic process"/>
    <property type="evidence" value="ECO:0007669"/>
    <property type="project" value="TreeGrafter"/>
</dbReference>
<reference evidence="10" key="2">
    <citation type="submission" date="2025-08" db="UniProtKB">
        <authorList>
            <consortium name="RefSeq"/>
        </authorList>
    </citation>
    <scope>IDENTIFICATION</scope>
</reference>
<evidence type="ECO:0000256" key="3">
    <source>
        <dbReference type="ARBA" id="ARBA00022692"/>
    </source>
</evidence>
<feature type="transmembrane region" description="Helical" evidence="7">
    <location>
        <begin position="498"/>
        <end position="523"/>
    </location>
</feature>
<feature type="transmembrane region" description="Helical" evidence="7">
    <location>
        <begin position="161"/>
        <end position="184"/>
    </location>
</feature>
<evidence type="ECO:0000259" key="8">
    <source>
        <dbReference type="Pfam" id="PF09465"/>
    </source>
</evidence>
<dbReference type="RefSeq" id="XP_013404620.1">
    <property type="nucleotide sequence ID" value="XM_013549166.2"/>
</dbReference>
<organism evidence="9 10">
    <name type="scientific">Lingula anatina</name>
    <name type="common">Brachiopod</name>
    <name type="synonym">Lingula unguis</name>
    <dbReference type="NCBI Taxonomy" id="7574"/>
    <lineage>
        <taxon>Eukaryota</taxon>
        <taxon>Metazoa</taxon>
        <taxon>Spiralia</taxon>
        <taxon>Lophotrochozoa</taxon>
        <taxon>Brachiopoda</taxon>
        <taxon>Linguliformea</taxon>
        <taxon>Lingulata</taxon>
        <taxon>Lingulida</taxon>
        <taxon>Linguloidea</taxon>
        <taxon>Lingulidae</taxon>
        <taxon>Lingula</taxon>
    </lineage>
</organism>
<dbReference type="InterPro" id="IPR001171">
    <property type="entry name" value="ERG24_DHCR-like"/>
</dbReference>
<dbReference type="Pfam" id="PF01222">
    <property type="entry name" value="ERG4_ERG24"/>
    <property type="match status" value="1"/>
</dbReference>
<dbReference type="PANTHER" id="PTHR21257">
    <property type="entry name" value="DELTA(14)-STEROL REDUCTASE"/>
    <property type="match status" value="1"/>
</dbReference>
<dbReference type="GO" id="GO:0005637">
    <property type="term" value="C:nuclear inner membrane"/>
    <property type="evidence" value="ECO:0007669"/>
    <property type="project" value="TreeGrafter"/>
</dbReference>